<keyword evidence="1" id="KW-1133">Transmembrane helix</keyword>
<accession>A0A6G1L0A4</accession>
<keyword evidence="1" id="KW-0472">Membrane</keyword>
<keyword evidence="2" id="KW-0732">Signal</keyword>
<feature type="signal peptide" evidence="2">
    <location>
        <begin position="1"/>
        <end position="27"/>
    </location>
</feature>
<evidence type="ECO:0000313" key="4">
    <source>
        <dbReference type="Proteomes" id="UP000799436"/>
    </source>
</evidence>
<evidence type="ECO:0000256" key="1">
    <source>
        <dbReference type="SAM" id="Phobius"/>
    </source>
</evidence>
<dbReference type="EMBL" id="ML995882">
    <property type="protein sequence ID" value="KAF2765848.1"/>
    <property type="molecule type" value="Genomic_DNA"/>
</dbReference>
<sequence length="204" mass="20803">MAGDAVVRRRRWIGTLLLAVLSVVVNGQATVYYFSGAVQVSGSGSTSGTGSPAVQAQCPSDHPDGCSSIGAANWCCPNNNVCSWSNAQVLCCPLGQACSSNSGGGAGTWQQPQTTTVYVGGGGYAPAGYTTPIYATTTQEYNNGEYCSTLVEVGPNLPTTARGECGTILIAAPGAAVREVMGVVKLFGIVIGLQIVGALAFTRR</sequence>
<dbReference type="AlphaFoldDB" id="A0A6G1L0A4"/>
<proteinExistence type="predicted"/>
<evidence type="ECO:0000256" key="2">
    <source>
        <dbReference type="SAM" id="SignalP"/>
    </source>
</evidence>
<dbReference type="Proteomes" id="UP000799436">
    <property type="component" value="Unassembled WGS sequence"/>
</dbReference>
<name>A0A6G1L0A4_9PEZI</name>
<dbReference type="OrthoDB" id="2426396at2759"/>
<gene>
    <name evidence="3" type="ORF">EJ03DRAFT_330604</name>
</gene>
<protein>
    <submittedName>
        <fullName evidence="3">Uncharacterized protein</fullName>
    </submittedName>
</protein>
<reference evidence="3" key="1">
    <citation type="journal article" date="2020" name="Stud. Mycol.">
        <title>101 Dothideomycetes genomes: a test case for predicting lifestyles and emergence of pathogens.</title>
        <authorList>
            <person name="Haridas S."/>
            <person name="Albert R."/>
            <person name="Binder M."/>
            <person name="Bloem J."/>
            <person name="Labutti K."/>
            <person name="Salamov A."/>
            <person name="Andreopoulos B."/>
            <person name="Baker S."/>
            <person name="Barry K."/>
            <person name="Bills G."/>
            <person name="Bluhm B."/>
            <person name="Cannon C."/>
            <person name="Castanera R."/>
            <person name="Culley D."/>
            <person name="Daum C."/>
            <person name="Ezra D."/>
            <person name="Gonzalez J."/>
            <person name="Henrissat B."/>
            <person name="Kuo A."/>
            <person name="Liang C."/>
            <person name="Lipzen A."/>
            <person name="Lutzoni F."/>
            <person name="Magnuson J."/>
            <person name="Mondo S."/>
            <person name="Nolan M."/>
            <person name="Ohm R."/>
            <person name="Pangilinan J."/>
            <person name="Park H.-J."/>
            <person name="Ramirez L."/>
            <person name="Alfaro M."/>
            <person name="Sun H."/>
            <person name="Tritt A."/>
            <person name="Yoshinaga Y."/>
            <person name="Zwiers L.-H."/>
            <person name="Turgeon B."/>
            <person name="Goodwin S."/>
            <person name="Spatafora J."/>
            <person name="Crous P."/>
            <person name="Grigoriev I."/>
        </authorList>
    </citation>
    <scope>NUCLEOTIDE SEQUENCE</scope>
    <source>
        <strain evidence="3">CBS 116005</strain>
    </source>
</reference>
<feature type="chain" id="PRO_5026209521" evidence="2">
    <location>
        <begin position="28"/>
        <end position="204"/>
    </location>
</feature>
<feature type="transmembrane region" description="Helical" evidence="1">
    <location>
        <begin position="180"/>
        <end position="201"/>
    </location>
</feature>
<keyword evidence="4" id="KW-1185">Reference proteome</keyword>
<evidence type="ECO:0000313" key="3">
    <source>
        <dbReference type="EMBL" id="KAF2765848.1"/>
    </source>
</evidence>
<organism evidence="3 4">
    <name type="scientific">Teratosphaeria nubilosa</name>
    <dbReference type="NCBI Taxonomy" id="161662"/>
    <lineage>
        <taxon>Eukaryota</taxon>
        <taxon>Fungi</taxon>
        <taxon>Dikarya</taxon>
        <taxon>Ascomycota</taxon>
        <taxon>Pezizomycotina</taxon>
        <taxon>Dothideomycetes</taxon>
        <taxon>Dothideomycetidae</taxon>
        <taxon>Mycosphaerellales</taxon>
        <taxon>Teratosphaeriaceae</taxon>
        <taxon>Teratosphaeria</taxon>
    </lineage>
</organism>
<keyword evidence="1" id="KW-0812">Transmembrane</keyword>